<dbReference type="InterPro" id="IPR006143">
    <property type="entry name" value="RND_pump_MFP"/>
</dbReference>
<dbReference type="RefSeq" id="WP_243640713.1">
    <property type="nucleotide sequence ID" value="NZ_SMFX01000001.1"/>
</dbReference>
<dbReference type="GO" id="GO:1990281">
    <property type="term" value="C:efflux pump complex"/>
    <property type="evidence" value="ECO:0007669"/>
    <property type="project" value="TreeGrafter"/>
</dbReference>
<name>A0A4R1H9G8_9GAMM</name>
<dbReference type="Pfam" id="PF25973">
    <property type="entry name" value="BSH_CzcB"/>
    <property type="match status" value="1"/>
</dbReference>
<dbReference type="Gene3D" id="2.40.30.170">
    <property type="match status" value="1"/>
</dbReference>
<organism evidence="3 4">
    <name type="scientific">Thiogranum longum</name>
    <dbReference type="NCBI Taxonomy" id="1537524"/>
    <lineage>
        <taxon>Bacteria</taxon>
        <taxon>Pseudomonadati</taxon>
        <taxon>Pseudomonadota</taxon>
        <taxon>Gammaproteobacteria</taxon>
        <taxon>Chromatiales</taxon>
        <taxon>Ectothiorhodospiraceae</taxon>
        <taxon>Thiogranum</taxon>
    </lineage>
</organism>
<dbReference type="Gene3D" id="1.10.287.470">
    <property type="entry name" value="Helix hairpin bin"/>
    <property type="match status" value="2"/>
</dbReference>
<dbReference type="InterPro" id="IPR058647">
    <property type="entry name" value="BSH_CzcB-like"/>
</dbReference>
<proteinExistence type="inferred from homology"/>
<keyword evidence="4" id="KW-1185">Reference proteome</keyword>
<dbReference type="Gene3D" id="2.40.420.20">
    <property type="match status" value="1"/>
</dbReference>
<dbReference type="Proteomes" id="UP000295707">
    <property type="component" value="Unassembled WGS sequence"/>
</dbReference>
<protein>
    <submittedName>
        <fullName evidence="3">RND family efflux transporter MFP subunit</fullName>
    </submittedName>
</protein>
<dbReference type="AlphaFoldDB" id="A0A4R1H9G8"/>
<evidence type="ECO:0000259" key="2">
    <source>
        <dbReference type="Pfam" id="PF25973"/>
    </source>
</evidence>
<comment type="caution">
    <text evidence="3">The sequence shown here is derived from an EMBL/GenBank/DDBJ whole genome shotgun (WGS) entry which is preliminary data.</text>
</comment>
<gene>
    <name evidence="3" type="ORF">DFR30_1812</name>
</gene>
<sequence length="416" mass="45248">MRITGHKPVKRVSSVVQRREFHWPDFCRQPASFHFILLGFFISSLVASLALAAESTGGEQIVTVQASSAANAVTLGGTVVAYKEVTLTAQIPGRIDMIAGTEGDKFKKDDILVAIDDSQLLAKRREVLSQIAAAQSQIANARVQYDREILSPQDRSISRSGGMGMPGMFDQMFTQPFAQSVMPGNYGGNRWVDERANLYARGTQLSQAESQLAAAQSQLEQIDAKLRDTRSFAPFDGVIIKKMVEKGDTVQPGQPLVEYADLTYLQVQVNVPVRLMSGLKKGMMVPVRIDVGNVRVNARVAQIFPTADPVRHTVVVKFDLPVGVPGGPGMYAEVMVPEESSSTKEVPVIPDSAVLWRGSLPAVYVATPDNGKELRLIRLGDYISNNQVAVLSGLKVGERIYAVPPAEASPDWSKKP</sequence>
<dbReference type="PANTHER" id="PTHR30469">
    <property type="entry name" value="MULTIDRUG RESISTANCE PROTEIN MDTA"/>
    <property type="match status" value="1"/>
</dbReference>
<reference evidence="3 4" key="1">
    <citation type="submission" date="2019-03" db="EMBL/GenBank/DDBJ databases">
        <title>Genomic Encyclopedia of Type Strains, Phase IV (KMG-IV): sequencing the most valuable type-strain genomes for metagenomic binning, comparative biology and taxonomic classification.</title>
        <authorList>
            <person name="Goeker M."/>
        </authorList>
    </citation>
    <scope>NUCLEOTIDE SEQUENCE [LARGE SCALE GENOMIC DNA]</scope>
    <source>
        <strain evidence="3 4">DSM 19610</strain>
    </source>
</reference>
<evidence type="ECO:0000313" key="4">
    <source>
        <dbReference type="Proteomes" id="UP000295707"/>
    </source>
</evidence>
<dbReference type="NCBIfam" id="TIGR01730">
    <property type="entry name" value="RND_mfp"/>
    <property type="match status" value="1"/>
</dbReference>
<dbReference type="Gene3D" id="2.40.50.100">
    <property type="match status" value="2"/>
</dbReference>
<dbReference type="GO" id="GO:0015562">
    <property type="term" value="F:efflux transmembrane transporter activity"/>
    <property type="evidence" value="ECO:0007669"/>
    <property type="project" value="TreeGrafter"/>
</dbReference>
<accession>A0A4R1H9G8</accession>
<comment type="similarity">
    <text evidence="1">Belongs to the membrane fusion protein (MFP) (TC 8.A.1) family.</text>
</comment>
<feature type="domain" description="CzcB-like barrel-sandwich hybrid" evidence="2">
    <location>
        <begin position="85"/>
        <end position="261"/>
    </location>
</feature>
<dbReference type="EMBL" id="SMFX01000001">
    <property type="protein sequence ID" value="TCK18534.1"/>
    <property type="molecule type" value="Genomic_DNA"/>
</dbReference>
<evidence type="ECO:0000256" key="1">
    <source>
        <dbReference type="ARBA" id="ARBA00009477"/>
    </source>
</evidence>
<evidence type="ECO:0000313" key="3">
    <source>
        <dbReference type="EMBL" id="TCK18534.1"/>
    </source>
</evidence>
<dbReference type="PANTHER" id="PTHR30469:SF18">
    <property type="entry name" value="RESISTANCE-NODULATION-CELL DIVISION (RND) EFFLUX MEMBRANE FUSION PROTEIN-RELATED"/>
    <property type="match status" value="1"/>
</dbReference>
<dbReference type="SUPFAM" id="SSF111369">
    <property type="entry name" value="HlyD-like secretion proteins"/>
    <property type="match status" value="2"/>
</dbReference>